<dbReference type="RefSeq" id="YP_009639319.1">
    <property type="nucleotide sequence ID" value="NC_042348.1"/>
</dbReference>
<organism evidence="1 2">
    <name type="scientific">Salinibacter phage M1EM-1</name>
    <dbReference type="NCBI Taxonomy" id="2681616"/>
    <lineage>
        <taxon>Viruses</taxon>
        <taxon>Duplodnaviria</taxon>
        <taxon>Heunggongvirae</taxon>
        <taxon>Uroviricota</taxon>
        <taxon>Caudoviricetes</taxon>
        <taxon>Holosalinivirus</taxon>
        <taxon>Holosalinivirus M1EM1</taxon>
    </lineage>
</organism>
<dbReference type="GeneID" id="40236110"/>
<keyword evidence="2" id="KW-1185">Reference proteome</keyword>
<name>A0A2I6UG32_9CAUD</name>
<reference evidence="1 2" key="1">
    <citation type="submission" date="2017-07" db="EMBL/GenBank/DDBJ databases">
        <title>Characterization of ecologically diverse viruses infecting co-occurring strains of cosmopolitan hyperhalophilic Bacteroidetes.</title>
        <authorList>
            <person name="Villamor J."/>
            <person name="Ramos-Barbero M.D."/>
            <person name="Gonzalez-Torres P."/>
            <person name="Gabaldon T."/>
            <person name="Rollesso-Mora R."/>
            <person name="Meseguer I."/>
            <person name="Martinez-Garcia M."/>
            <person name="Santos F."/>
            <person name="Anton J."/>
        </authorList>
    </citation>
    <scope>NUCLEOTIDE SEQUENCE [LARGE SCALE GENOMIC DNA]</scope>
</reference>
<proteinExistence type="predicted"/>
<protein>
    <submittedName>
        <fullName evidence="1">Uncharacterized protein</fullName>
    </submittedName>
</protein>
<dbReference type="EMBL" id="MF580955">
    <property type="protein sequence ID" value="AUO78944.1"/>
    <property type="molecule type" value="Genomic_DNA"/>
</dbReference>
<evidence type="ECO:0000313" key="1">
    <source>
        <dbReference type="EMBL" id="AUO78944.1"/>
    </source>
</evidence>
<sequence length="89" mass="10190" precursor="true">MSLREYILRRQASLRDTVETIRVETLPVVNALTDDEIALADFFGGTAPRSQRDEEELKAFRWEVDQHTDIVDDWSLVDPDINDAPSDAE</sequence>
<evidence type="ECO:0000313" key="2">
    <source>
        <dbReference type="Proteomes" id="UP000259847"/>
    </source>
</evidence>
<dbReference type="Proteomes" id="UP000259847">
    <property type="component" value="Segment"/>
</dbReference>
<dbReference type="KEGG" id="vg:40236110"/>
<accession>A0A2I6UG32</accession>